<feature type="domain" description="Cupin type-2" evidence="1">
    <location>
        <begin position="46"/>
        <end position="98"/>
    </location>
</feature>
<dbReference type="PANTHER" id="PTHR36114:SF1">
    <property type="entry name" value="16.7 KDA PROTEIN IN WHIE LOCUS"/>
    <property type="match status" value="1"/>
</dbReference>
<dbReference type="AlphaFoldDB" id="A0AAJ2J8Y6"/>
<dbReference type="Proteomes" id="UP001251948">
    <property type="component" value="Unassembled WGS sequence"/>
</dbReference>
<proteinExistence type="predicted"/>
<protein>
    <submittedName>
        <fullName evidence="2">Cupin domain-containing protein</fullName>
    </submittedName>
</protein>
<dbReference type="PANTHER" id="PTHR36114">
    <property type="entry name" value="16.7 KDA PROTEIN IN WHIE LOCUS"/>
    <property type="match status" value="1"/>
</dbReference>
<sequence>MNSLIRPSVCQPVNLAEKFAALKDSWMPRVVAELNDYQFKIVRLQGEFIWHAHATTDEAFIVITGELRIELRDRHVALRAGELFVVPRGVEHRTCADREVELMLIEPRGVPNTGSAGGARTAPNDVWA</sequence>
<accession>A0AAJ2J8Y6</accession>
<dbReference type="CDD" id="cd02226">
    <property type="entry name" value="cupin_YdbB-like"/>
    <property type="match status" value="1"/>
</dbReference>
<dbReference type="RefSeq" id="WP_049457565.1">
    <property type="nucleotide sequence ID" value="NZ_JAVSKO010000002.1"/>
</dbReference>
<gene>
    <name evidence="2" type="ORF">ROV92_03955</name>
</gene>
<evidence type="ECO:0000259" key="1">
    <source>
        <dbReference type="Pfam" id="PF07883"/>
    </source>
</evidence>
<dbReference type="InterPro" id="IPR013096">
    <property type="entry name" value="Cupin_2"/>
</dbReference>
<dbReference type="Gene3D" id="2.60.120.10">
    <property type="entry name" value="Jelly Rolls"/>
    <property type="match status" value="1"/>
</dbReference>
<dbReference type="InterPro" id="IPR014710">
    <property type="entry name" value="RmlC-like_jellyroll"/>
</dbReference>
<comment type="caution">
    <text evidence="2">The sequence shown here is derived from an EMBL/GenBank/DDBJ whole genome shotgun (WGS) entry which is preliminary data.</text>
</comment>
<evidence type="ECO:0000313" key="3">
    <source>
        <dbReference type="Proteomes" id="UP001251948"/>
    </source>
</evidence>
<dbReference type="EMBL" id="JAVSKO010000002">
    <property type="protein sequence ID" value="MDT3467155.1"/>
    <property type="molecule type" value="Genomic_DNA"/>
</dbReference>
<name>A0AAJ2J8Y6_STEMA</name>
<organism evidence="2 3">
    <name type="scientific">Stenotrophomonas maltophilia</name>
    <name type="common">Pseudomonas maltophilia</name>
    <name type="synonym">Xanthomonas maltophilia</name>
    <dbReference type="NCBI Taxonomy" id="40324"/>
    <lineage>
        <taxon>Bacteria</taxon>
        <taxon>Pseudomonadati</taxon>
        <taxon>Pseudomonadota</taxon>
        <taxon>Gammaproteobacteria</taxon>
        <taxon>Lysobacterales</taxon>
        <taxon>Lysobacteraceae</taxon>
        <taxon>Stenotrophomonas</taxon>
        <taxon>Stenotrophomonas maltophilia group</taxon>
    </lineage>
</organism>
<dbReference type="InterPro" id="IPR011051">
    <property type="entry name" value="RmlC_Cupin_sf"/>
</dbReference>
<dbReference type="InterPro" id="IPR052044">
    <property type="entry name" value="PKS_Associated_Protein"/>
</dbReference>
<dbReference type="Pfam" id="PF07883">
    <property type="entry name" value="Cupin_2"/>
    <property type="match status" value="1"/>
</dbReference>
<evidence type="ECO:0000313" key="2">
    <source>
        <dbReference type="EMBL" id="MDT3467155.1"/>
    </source>
</evidence>
<dbReference type="SUPFAM" id="SSF51182">
    <property type="entry name" value="RmlC-like cupins"/>
    <property type="match status" value="1"/>
</dbReference>
<reference evidence="2" key="1">
    <citation type="submission" date="2023-07" db="EMBL/GenBank/DDBJ databases">
        <title>Comparative genomics of clinical Stenotrophomonas maltophilia isolates reveals regions of diversity which correlate with colonization and persistence in vivo.</title>
        <authorList>
            <person name="Mcdaniel M.S."/>
            <person name="Swords W.E."/>
            <person name="Sumpter N.A."/>
            <person name="Lindgren N.R."/>
            <person name="Billiot C.E."/>
        </authorList>
    </citation>
    <scope>NUCLEOTIDE SEQUENCE</scope>
    <source>
        <strain evidence="2">Ism4</strain>
    </source>
</reference>